<reference evidence="1 2" key="1">
    <citation type="submission" date="2006-06" db="EMBL/GenBank/DDBJ databases">
        <authorList>
            <person name="Moran M.A."/>
            <person name="Ferriera S."/>
            <person name="Johnson J."/>
            <person name="Kravitz S."/>
            <person name="Beeson K."/>
            <person name="Sutton G."/>
            <person name="Rogers Y.-H."/>
            <person name="Friedman R."/>
            <person name="Frazier M."/>
            <person name="Venter J.C."/>
        </authorList>
    </citation>
    <scope>NUCLEOTIDE SEQUENCE [LARGE SCALE GENOMIC DNA]</scope>
    <source>
        <strain evidence="1 2">E-37</strain>
    </source>
</reference>
<sequence>MAFARGPLDSLPPGLTDKHLRDIGLSRQQIYLYRSREARRAPTRF</sequence>
<evidence type="ECO:0000313" key="1">
    <source>
        <dbReference type="EMBL" id="EBA06312.1"/>
    </source>
</evidence>
<keyword evidence="2" id="KW-1185">Reference proteome</keyword>
<evidence type="ECO:0000313" key="2">
    <source>
        <dbReference type="Proteomes" id="UP000005713"/>
    </source>
</evidence>
<name>A3K9E0_SAGS3</name>
<comment type="caution">
    <text evidence="1">The sequence shown here is derived from an EMBL/GenBank/DDBJ whole genome shotgun (WGS) entry which is preliminary data.</text>
</comment>
<gene>
    <name evidence="1" type="ORF">SSE37_15556</name>
</gene>
<accession>A3K9E0</accession>
<proteinExistence type="predicted"/>
<evidence type="ECO:0008006" key="3">
    <source>
        <dbReference type="Google" id="ProtNLM"/>
    </source>
</evidence>
<dbReference type="AlphaFoldDB" id="A3K9E0"/>
<dbReference type="Proteomes" id="UP000005713">
    <property type="component" value="Unassembled WGS sequence"/>
</dbReference>
<dbReference type="EMBL" id="AAYA01000017">
    <property type="protein sequence ID" value="EBA06312.1"/>
    <property type="molecule type" value="Genomic_DNA"/>
</dbReference>
<protein>
    <recommendedName>
        <fullName evidence="3">DUF1127 domain-containing protein</fullName>
    </recommendedName>
</protein>
<organism evidence="1 2">
    <name type="scientific">Sagittula stellata (strain ATCC 700073 / DSM 11524 / E-37)</name>
    <dbReference type="NCBI Taxonomy" id="388399"/>
    <lineage>
        <taxon>Bacteria</taxon>
        <taxon>Pseudomonadati</taxon>
        <taxon>Pseudomonadota</taxon>
        <taxon>Alphaproteobacteria</taxon>
        <taxon>Rhodobacterales</taxon>
        <taxon>Roseobacteraceae</taxon>
        <taxon>Sagittula</taxon>
    </lineage>
</organism>